<dbReference type="PRINTS" id="PR00598">
    <property type="entry name" value="HTHMARR"/>
</dbReference>
<evidence type="ECO:0000313" key="2">
    <source>
        <dbReference type="EMBL" id="GAA5195859.1"/>
    </source>
</evidence>
<dbReference type="InterPro" id="IPR036390">
    <property type="entry name" value="WH_DNA-bd_sf"/>
</dbReference>
<accession>A0ABP9SGB0</accession>
<dbReference type="InterPro" id="IPR000835">
    <property type="entry name" value="HTH_MarR-typ"/>
</dbReference>
<organism evidence="2 3">
    <name type="scientific">Rugosimonospora acidiphila</name>
    <dbReference type="NCBI Taxonomy" id="556531"/>
    <lineage>
        <taxon>Bacteria</taxon>
        <taxon>Bacillati</taxon>
        <taxon>Actinomycetota</taxon>
        <taxon>Actinomycetes</taxon>
        <taxon>Micromonosporales</taxon>
        <taxon>Micromonosporaceae</taxon>
        <taxon>Rugosimonospora</taxon>
    </lineage>
</organism>
<keyword evidence="3" id="KW-1185">Reference proteome</keyword>
<proteinExistence type="predicted"/>
<dbReference type="InterPro" id="IPR036388">
    <property type="entry name" value="WH-like_DNA-bd_sf"/>
</dbReference>
<dbReference type="Proteomes" id="UP001501570">
    <property type="component" value="Unassembled WGS sequence"/>
</dbReference>
<dbReference type="SMART" id="SM00347">
    <property type="entry name" value="HTH_MARR"/>
    <property type="match status" value="1"/>
</dbReference>
<comment type="caution">
    <text evidence="2">The sequence shown here is derived from an EMBL/GenBank/DDBJ whole genome shotgun (WGS) entry which is preliminary data.</text>
</comment>
<dbReference type="InterPro" id="IPR039422">
    <property type="entry name" value="MarR/SlyA-like"/>
</dbReference>
<protein>
    <submittedName>
        <fullName evidence="2">MarR family transcriptional regulator</fullName>
    </submittedName>
</protein>
<reference evidence="3" key="1">
    <citation type="journal article" date="2019" name="Int. J. Syst. Evol. Microbiol.">
        <title>The Global Catalogue of Microorganisms (GCM) 10K type strain sequencing project: providing services to taxonomists for standard genome sequencing and annotation.</title>
        <authorList>
            <consortium name="The Broad Institute Genomics Platform"/>
            <consortium name="The Broad Institute Genome Sequencing Center for Infectious Disease"/>
            <person name="Wu L."/>
            <person name="Ma J."/>
        </authorList>
    </citation>
    <scope>NUCLEOTIDE SEQUENCE [LARGE SCALE GENOMIC DNA]</scope>
    <source>
        <strain evidence="3">JCM 18304</strain>
    </source>
</reference>
<name>A0ABP9SGB0_9ACTN</name>
<dbReference type="PANTHER" id="PTHR33164:SF95">
    <property type="entry name" value="TRANSCRIPTIONAL REGULATOR"/>
    <property type="match status" value="1"/>
</dbReference>
<dbReference type="SUPFAM" id="SSF46785">
    <property type="entry name" value="Winged helix' DNA-binding domain"/>
    <property type="match status" value="1"/>
</dbReference>
<evidence type="ECO:0000313" key="3">
    <source>
        <dbReference type="Proteomes" id="UP001501570"/>
    </source>
</evidence>
<dbReference type="Pfam" id="PF12802">
    <property type="entry name" value="MarR_2"/>
    <property type="match status" value="1"/>
</dbReference>
<feature type="domain" description="HTH marR-type" evidence="1">
    <location>
        <begin position="20"/>
        <end position="151"/>
    </location>
</feature>
<gene>
    <name evidence="2" type="ORF">GCM10023322_63490</name>
</gene>
<sequence length="172" mass="18978">MTDRIAKLVGMTAMAPSRTSPDLSYLLDHASHVLRTRMAAALAEIGLTSRMHCVLVHALEAERTQIQLAEIGDMDKTTMVVTVDALEKAGLAERRPSSTDRRARIIAVTEEGARVARQSQEIVDRVHEEALGTLATSNREVFLRVMNQLVTGHLAKPVEAPGPVRRARQHER</sequence>
<dbReference type="Gene3D" id="1.10.10.10">
    <property type="entry name" value="Winged helix-like DNA-binding domain superfamily/Winged helix DNA-binding domain"/>
    <property type="match status" value="1"/>
</dbReference>
<dbReference type="PROSITE" id="PS50995">
    <property type="entry name" value="HTH_MARR_2"/>
    <property type="match status" value="1"/>
</dbReference>
<dbReference type="PANTHER" id="PTHR33164">
    <property type="entry name" value="TRANSCRIPTIONAL REGULATOR, MARR FAMILY"/>
    <property type="match status" value="1"/>
</dbReference>
<dbReference type="EMBL" id="BAABJQ010000025">
    <property type="protein sequence ID" value="GAA5195859.1"/>
    <property type="molecule type" value="Genomic_DNA"/>
</dbReference>
<evidence type="ECO:0000259" key="1">
    <source>
        <dbReference type="PROSITE" id="PS50995"/>
    </source>
</evidence>